<keyword evidence="2" id="KW-1185">Reference proteome</keyword>
<accession>A0ACC3A6C1</accession>
<gene>
    <name evidence="1" type="ORF">H2198_005235</name>
</gene>
<evidence type="ECO:0000313" key="1">
    <source>
        <dbReference type="EMBL" id="KAJ9656075.1"/>
    </source>
</evidence>
<comment type="caution">
    <text evidence="1">The sequence shown here is derived from an EMBL/GenBank/DDBJ whole genome shotgun (WGS) entry which is preliminary data.</text>
</comment>
<protein>
    <submittedName>
        <fullName evidence="1">Uncharacterized protein</fullName>
    </submittedName>
</protein>
<name>A0ACC3A6C1_9EURO</name>
<sequence length="183" mass="20549">MPWSFDINESDIKSRIEKVFAYYRDPAKDETADSLIMQNLTVVHATIHQPRKDEDPYVAKAVFTIPVLKPWLNAMRNMHGGIVALLIDVTTTLTLSCVTSRNKNGDWFWQYPGVSRHLSATYLKPVPAEITVRVECTITGIGKRLASIQAVIRDHETGDVLCTGQHDKVNIEPPKGMHNPAKL</sequence>
<organism evidence="1 2">
    <name type="scientific">Neophaeococcomyces mojaviensis</name>
    <dbReference type="NCBI Taxonomy" id="3383035"/>
    <lineage>
        <taxon>Eukaryota</taxon>
        <taxon>Fungi</taxon>
        <taxon>Dikarya</taxon>
        <taxon>Ascomycota</taxon>
        <taxon>Pezizomycotina</taxon>
        <taxon>Eurotiomycetes</taxon>
        <taxon>Chaetothyriomycetidae</taxon>
        <taxon>Chaetothyriales</taxon>
        <taxon>Chaetothyriales incertae sedis</taxon>
        <taxon>Neophaeococcomyces</taxon>
    </lineage>
</organism>
<dbReference type="Proteomes" id="UP001172386">
    <property type="component" value="Unassembled WGS sequence"/>
</dbReference>
<dbReference type="EMBL" id="JAPDRQ010000084">
    <property type="protein sequence ID" value="KAJ9656075.1"/>
    <property type="molecule type" value="Genomic_DNA"/>
</dbReference>
<reference evidence="1" key="1">
    <citation type="submission" date="2022-10" db="EMBL/GenBank/DDBJ databases">
        <title>Culturing micro-colonial fungi from biological soil crusts in the Mojave desert and describing Neophaeococcomyces mojavensis, and introducing the new genera and species Taxawa tesnikishii.</title>
        <authorList>
            <person name="Kurbessoian T."/>
            <person name="Stajich J.E."/>
        </authorList>
    </citation>
    <scope>NUCLEOTIDE SEQUENCE</scope>
    <source>
        <strain evidence="1">JES_112</strain>
    </source>
</reference>
<evidence type="ECO:0000313" key="2">
    <source>
        <dbReference type="Proteomes" id="UP001172386"/>
    </source>
</evidence>
<proteinExistence type="predicted"/>